<comment type="similarity">
    <text evidence="2 9">Belongs to the motilin family.</text>
</comment>
<dbReference type="GO" id="GO:0032024">
    <property type="term" value="P:positive regulation of insulin secretion"/>
    <property type="evidence" value="ECO:0007669"/>
    <property type="project" value="UniProtKB-UniRule"/>
</dbReference>
<dbReference type="GeneTree" id="ENSGT00390000004064"/>
<evidence type="ECO:0000256" key="2">
    <source>
        <dbReference type="ARBA" id="ARBA00006473"/>
    </source>
</evidence>
<evidence type="ECO:0000256" key="5">
    <source>
        <dbReference type="ARBA" id="ARBA00022729"/>
    </source>
</evidence>
<feature type="domain" description="Motilin/ghrelin-associated peptide" evidence="12">
    <location>
        <begin position="52"/>
        <end position="103"/>
    </location>
</feature>
<dbReference type="PANTHER" id="PTHR14122:SF1">
    <property type="entry name" value="APPETITE-REGULATING HORMONE"/>
    <property type="match status" value="1"/>
</dbReference>
<gene>
    <name evidence="14" type="primary">GHRL</name>
</gene>
<feature type="domain" description="Motilin/ghrelin" evidence="13">
    <location>
        <begin position="24"/>
        <end position="51"/>
    </location>
</feature>
<evidence type="ECO:0000256" key="1">
    <source>
        <dbReference type="ARBA" id="ARBA00004613"/>
    </source>
</evidence>
<proteinExistence type="inferred from homology"/>
<evidence type="ECO:0000256" key="8">
    <source>
        <dbReference type="ARBA" id="ARBA00025531"/>
    </source>
</evidence>
<evidence type="ECO:0000256" key="11">
    <source>
        <dbReference type="SAM" id="SignalP"/>
    </source>
</evidence>
<dbReference type="GO" id="GO:0060124">
    <property type="term" value="P:positive regulation of growth hormone secretion"/>
    <property type="evidence" value="ECO:0007669"/>
    <property type="project" value="TreeGrafter"/>
</dbReference>
<evidence type="ECO:0000256" key="4">
    <source>
        <dbReference type="ARBA" id="ARBA00022702"/>
    </source>
</evidence>
<evidence type="ECO:0000256" key="9">
    <source>
        <dbReference type="RuleBase" id="RU368086"/>
    </source>
</evidence>
<dbReference type="GO" id="GO:0001696">
    <property type="term" value="P:gastric acid secretion"/>
    <property type="evidence" value="ECO:0007669"/>
    <property type="project" value="TreeGrafter"/>
</dbReference>
<keyword evidence="7 9" id="KW-0449">Lipoprotein</keyword>
<dbReference type="Pfam" id="PF04644">
    <property type="entry name" value="Motilin_ghrelin"/>
    <property type="match status" value="1"/>
</dbReference>
<reference evidence="14" key="3">
    <citation type="submission" date="2025-09" db="UniProtKB">
        <authorList>
            <consortium name="Ensembl"/>
        </authorList>
    </citation>
    <scope>IDENTIFICATION</scope>
    <source>
        <strain evidence="14">Thorbecke</strain>
    </source>
</reference>
<feature type="signal peptide" evidence="11">
    <location>
        <begin position="1"/>
        <end position="23"/>
    </location>
</feature>
<name>A0A5F9C7G1_RABIT</name>
<evidence type="ECO:0000259" key="13">
    <source>
        <dbReference type="Pfam" id="PF04644"/>
    </source>
</evidence>
<dbReference type="PRINTS" id="PR01624">
    <property type="entry name" value="GHRELIN"/>
</dbReference>
<dbReference type="Proteomes" id="UP000001811">
    <property type="component" value="Unplaced"/>
</dbReference>
<dbReference type="OrthoDB" id="9896247at2759"/>
<evidence type="ECO:0000259" key="12">
    <source>
        <dbReference type="Pfam" id="PF04643"/>
    </source>
</evidence>
<feature type="compositionally biased region" description="Basic and acidic residues" evidence="10">
    <location>
        <begin position="31"/>
        <end position="43"/>
    </location>
</feature>
<dbReference type="GO" id="GO:0016608">
    <property type="term" value="F:growth hormone-releasing hormone activity"/>
    <property type="evidence" value="ECO:0007669"/>
    <property type="project" value="UniProtKB-UniRule"/>
</dbReference>
<feature type="chain" id="PRO_5023831750" description="Appetite-regulating hormone" evidence="11">
    <location>
        <begin position="24"/>
        <end position="234"/>
    </location>
</feature>
<keyword evidence="6" id="KW-0027">Amidation</keyword>
<evidence type="ECO:0000256" key="10">
    <source>
        <dbReference type="SAM" id="MobiDB-lite"/>
    </source>
</evidence>
<dbReference type="GO" id="GO:0005615">
    <property type="term" value="C:extracellular space"/>
    <property type="evidence" value="ECO:0007669"/>
    <property type="project" value="UniProtKB-UniRule"/>
</dbReference>
<dbReference type="PANTHER" id="PTHR14122">
    <property type="entry name" value="GHRELIN PRECURSOR"/>
    <property type="match status" value="1"/>
</dbReference>
<comment type="function">
    <text evidence="8 9">Ghrelin is the ligand for growth hormone secretagogue receptor type 1 (GHSR). Induces the release of growth hormone from the pituitary. Has an appetite-stimulating effect, induces adiposity and stimulates gastric acid secretion. Involved in growth regulation.</text>
</comment>
<evidence type="ECO:0000256" key="7">
    <source>
        <dbReference type="ARBA" id="ARBA00023288"/>
    </source>
</evidence>
<keyword evidence="15" id="KW-1185">Reference proteome</keyword>
<evidence type="ECO:0000256" key="6">
    <source>
        <dbReference type="ARBA" id="ARBA00022815"/>
    </source>
</evidence>
<keyword evidence="4 9" id="KW-0372">Hormone</keyword>
<dbReference type="GO" id="GO:0031768">
    <property type="term" value="F:ghrelin receptor binding"/>
    <property type="evidence" value="ECO:0007669"/>
    <property type="project" value="UniProtKB-UniRule"/>
</dbReference>
<comment type="subcellular location">
    <subcellularLocation>
        <location evidence="1 9">Secreted</location>
    </subcellularLocation>
</comment>
<dbReference type="GO" id="GO:0050728">
    <property type="term" value="P:negative regulation of inflammatory response"/>
    <property type="evidence" value="ECO:0007669"/>
    <property type="project" value="TreeGrafter"/>
</dbReference>
<evidence type="ECO:0000313" key="14">
    <source>
        <dbReference type="Ensembl" id="ENSOCUP00000029787.1"/>
    </source>
</evidence>
<keyword evidence="5 9" id="KW-0732">Signal</keyword>
<sequence>MLSAGTACSLLLLSVLWVDVAMAGSSFLSPEHQKAQQRKDAKKPPARLQPRAEDNGQEEAEDQLQIRFSAPFDVGIQLSGAQYQQHGRALGKILQDILREETKGELSPGSQPQALPPLPPLWAAECGFELGCCPRRTAGSRTRLHLLNGKGSRQGYLVRSRVCEVCEGPSKAPGKQAGPPSSSTFRRRFHGTAMRSEWAPRRGRRACPAVLTEHHTPHPPWASLRKRLLQARLG</sequence>
<feature type="region of interest" description="Disordered" evidence="10">
    <location>
        <begin position="29"/>
        <end position="61"/>
    </location>
</feature>
<protein>
    <recommendedName>
        <fullName evidence="9">Appetite-regulating hormone</fullName>
    </recommendedName>
    <alternativeName>
        <fullName evidence="9">Growth hormone secretagogue</fullName>
    </alternativeName>
    <alternativeName>
        <fullName evidence="9">Growth hormone-releasing peptide</fullName>
    </alternativeName>
    <alternativeName>
        <fullName evidence="9">Motilin-related peptide</fullName>
    </alternativeName>
    <component>
        <recommendedName>
            <fullName evidence="9">Ghrelin</fullName>
        </recommendedName>
    </component>
    <component>
        <recommendedName>
            <fullName evidence="9">Obestatin</fullName>
        </recommendedName>
    </component>
</protein>
<accession>A0A5F9C7G1</accession>
<comment type="PTM">
    <text evidence="9">O-octanoylation is essential for ghrelin activity.</text>
</comment>
<organism evidence="14 15">
    <name type="scientific">Oryctolagus cuniculus</name>
    <name type="common">Rabbit</name>
    <dbReference type="NCBI Taxonomy" id="9986"/>
    <lineage>
        <taxon>Eukaryota</taxon>
        <taxon>Metazoa</taxon>
        <taxon>Chordata</taxon>
        <taxon>Craniata</taxon>
        <taxon>Vertebrata</taxon>
        <taxon>Euteleostomi</taxon>
        <taxon>Mammalia</taxon>
        <taxon>Eutheria</taxon>
        <taxon>Euarchontoglires</taxon>
        <taxon>Glires</taxon>
        <taxon>Lagomorpha</taxon>
        <taxon>Leporidae</taxon>
        <taxon>Oryctolagus</taxon>
    </lineage>
</organism>
<comment type="function">
    <text evidence="9">Obestatin may be the ligand for GPR39. May have an appetite-reducing effect resulting in decreased food intake. May reduce gastric emptying activity and jejunal motility.</text>
</comment>
<evidence type="ECO:0000256" key="3">
    <source>
        <dbReference type="ARBA" id="ARBA00022525"/>
    </source>
</evidence>
<dbReference type="GO" id="GO:0032095">
    <property type="term" value="P:regulation of response to food"/>
    <property type="evidence" value="ECO:0007669"/>
    <property type="project" value="UniProtKB-UniRule"/>
</dbReference>
<dbReference type="InterPro" id="IPR006738">
    <property type="entry name" value="Motilin_ghrelin"/>
</dbReference>
<evidence type="ECO:0000313" key="15">
    <source>
        <dbReference type="Proteomes" id="UP000001811"/>
    </source>
</evidence>
<reference evidence="14" key="2">
    <citation type="submission" date="2025-08" db="UniProtKB">
        <authorList>
            <consortium name="Ensembl"/>
        </authorList>
    </citation>
    <scope>IDENTIFICATION</scope>
    <source>
        <strain evidence="14">Thorbecke</strain>
    </source>
</reference>
<dbReference type="Pfam" id="PF04643">
    <property type="entry name" value="Motilin_assoc"/>
    <property type="match status" value="1"/>
</dbReference>
<dbReference type="AlphaFoldDB" id="A0A5F9C7G1"/>
<dbReference type="InParanoid" id="A0A5F9C7G1"/>
<reference evidence="14 15" key="1">
    <citation type="journal article" date="2011" name="Nature">
        <title>A high-resolution map of human evolutionary constraint using 29 mammals.</title>
        <authorList>
            <person name="Lindblad-Toh K."/>
            <person name="Garber M."/>
            <person name="Zuk O."/>
            <person name="Lin M.F."/>
            <person name="Parker B.J."/>
            <person name="Washietl S."/>
            <person name="Kheradpour P."/>
            <person name="Ernst J."/>
            <person name="Jordan G."/>
            <person name="Mauceli E."/>
            <person name="Ward L.D."/>
            <person name="Lowe C.B."/>
            <person name="Holloway A.K."/>
            <person name="Clamp M."/>
            <person name="Gnerre S."/>
            <person name="Alfoldi J."/>
            <person name="Beal K."/>
            <person name="Chang J."/>
            <person name="Clawson H."/>
            <person name="Cuff J."/>
            <person name="Di Palma F."/>
            <person name="Fitzgerald S."/>
            <person name="Flicek P."/>
            <person name="Guttman M."/>
            <person name="Hubisz M.J."/>
            <person name="Jaffe D.B."/>
            <person name="Jungreis I."/>
            <person name="Kent W.J."/>
            <person name="Kostka D."/>
            <person name="Lara M."/>
            <person name="Martins A.L."/>
            <person name="Massingham T."/>
            <person name="Moltke I."/>
            <person name="Raney B.J."/>
            <person name="Rasmussen M.D."/>
            <person name="Robinson J."/>
            <person name="Stark A."/>
            <person name="Vilella A.J."/>
            <person name="Wen J."/>
            <person name="Xie X."/>
            <person name="Zody M.C."/>
            <person name="Baldwin J."/>
            <person name="Bloom T."/>
            <person name="Chin C.W."/>
            <person name="Heiman D."/>
            <person name="Nicol R."/>
            <person name="Nusbaum C."/>
            <person name="Young S."/>
            <person name="Wilkinson J."/>
            <person name="Worley K.C."/>
            <person name="Kovar C.L."/>
            <person name="Muzny D.M."/>
            <person name="Gibbs R.A."/>
            <person name="Cree A."/>
            <person name="Dihn H.H."/>
            <person name="Fowler G."/>
            <person name="Jhangiani S."/>
            <person name="Joshi V."/>
            <person name="Lee S."/>
            <person name="Lewis L.R."/>
            <person name="Nazareth L.V."/>
            <person name="Okwuonu G."/>
            <person name="Santibanez J."/>
            <person name="Warren W.C."/>
            <person name="Mardis E.R."/>
            <person name="Weinstock G.M."/>
            <person name="Wilson R.K."/>
            <person name="Delehaunty K."/>
            <person name="Dooling D."/>
            <person name="Fronik C."/>
            <person name="Fulton L."/>
            <person name="Fulton B."/>
            <person name="Graves T."/>
            <person name="Minx P."/>
            <person name="Sodergren E."/>
            <person name="Birney E."/>
            <person name="Margulies E.H."/>
            <person name="Herrero J."/>
            <person name="Green E.D."/>
            <person name="Haussler D."/>
            <person name="Siepel A."/>
            <person name="Goldman N."/>
            <person name="Pollard K.S."/>
            <person name="Pedersen J.S."/>
            <person name="Lander E.S."/>
            <person name="Kellis M."/>
        </authorList>
    </citation>
    <scope>NUCLEOTIDE SEQUENCE [LARGE SCALE GENOMIC DNA]</scope>
    <source>
        <strain evidence="15">Thorbecke</strain>
    </source>
</reference>
<dbReference type="InterPro" id="IPR006737">
    <property type="entry name" value="Motilin_assoc"/>
</dbReference>
<keyword evidence="3 9" id="KW-0964">Secreted</keyword>
<dbReference type="STRING" id="9986.ENSOCUP00000029787"/>
<dbReference type="Bgee" id="ENSOCUG00000006383">
    <property type="expression patterns" value="Expressed in skin of back and 14 other cell types or tissues"/>
</dbReference>
<dbReference type="InterPro" id="IPR005441">
    <property type="entry name" value="Preproghrelin"/>
</dbReference>
<dbReference type="Ensembl" id="ENSOCUT00000058604.1">
    <property type="protein sequence ID" value="ENSOCUP00000029787.1"/>
    <property type="gene ID" value="ENSOCUG00000006383.3"/>
</dbReference>